<keyword evidence="2" id="KW-1133">Transmembrane helix</keyword>
<evidence type="ECO:0000256" key="1">
    <source>
        <dbReference type="SAM" id="MobiDB-lite"/>
    </source>
</evidence>
<feature type="transmembrane region" description="Helical" evidence="2">
    <location>
        <begin position="454"/>
        <end position="473"/>
    </location>
</feature>
<feature type="transmembrane region" description="Helical" evidence="2">
    <location>
        <begin position="410"/>
        <end position="434"/>
    </location>
</feature>
<proteinExistence type="predicted"/>
<dbReference type="eggNOG" id="COG0785">
    <property type="taxonomic scope" value="Bacteria"/>
</dbReference>
<protein>
    <submittedName>
        <fullName evidence="3">Glutaredoxin 2</fullName>
    </submittedName>
</protein>
<keyword evidence="2" id="KW-0812">Transmembrane</keyword>
<feature type="transmembrane region" description="Helical" evidence="2">
    <location>
        <begin position="485"/>
        <end position="509"/>
    </location>
</feature>
<dbReference type="InterPro" id="IPR036249">
    <property type="entry name" value="Thioredoxin-like_sf"/>
</dbReference>
<feature type="transmembrane region" description="Helical" evidence="2">
    <location>
        <begin position="325"/>
        <end position="346"/>
    </location>
</feature>
<dbReference type="SUPFAM" id="SSF52833">
    <property type="entry name" value="Thioredoxin-like"/>
    <property type="match status" value="1"/>
</dbReference>
<dbReference type="KEGG" id="cpy:Cphy_2189"/>
<evidence type="ECO:0000313" key="4">
    <source>
        <dbReference type="Proteomes" id="UP000000370"/>
    </source>
</evidence>
<keyword evidence="2" id="KW-0472">Membrane</keyword>
<feature type="compositionally biased region" description="Low complexity" evidence="1">
    <location>
        <begin position="135"/>
        <end position="150"/>
    </location>
</feature>
<sequence length="510" mass="57993">MIYFFHDNPCESCHEEEYFIDIVKRQLLPHKEEYPYEFQVNSTMQTQGREKYLSMLQELSLDKTKVSCPVMIIGDRLVSGYEEIEAEIFDIVKDKYLSLEAVLGDNHNYSGSNSFDETDGNSYNDSNSFDKNDGNSHSNNNNNNSTFNGENSLEEKLLNEDSYILFTTFSCPQCEKVKKEIKKNEFPVNIQEVNILDEGNADILLEYFRLYQVPSEEQQVPILFYNGAYASGAADIIDLFDKEQWWELSKSGKIVISSEGKENKANVEQDRKGNPWLELGRVIGTGVINGLNPCAISMFFLLLSILLGMNLGILKNGLLYLTGKVIAYFVMGIGLFSIFEIAQGTFYNLFGIMKWILCIFAVLLSLLNFLDLYHTIRGEYGKIRLQLPKALRQWNQSKITSINHHSYQKIGVVILLLGFLISLGEFFCTGQIYAATLLSLLKSSSERVWIRFEIFSYAIALCIPSLLLLMMIAKGKSVITASDKVLTNMPYIKLINGILFLIFAVVFLLI</sequence>
<gene>
    <name evidence="3" type="ordered locus">Cphy_2189</name>
</gene>
<evidence type="ECO:0000313" key="3">
    <source>
        <dbReference type="EMBL" id="ABX42555.1"/>
    </source>
</evidence>
<organism evidence="3 4">
    <name type="scientific">Lachnoclostridium phytofermentans (strain ATCC 700394 / DSM 18823 / ISDg)</name>
    <name type="common">Clostridium phytofermentans</name>
    <dbReference type="NCBI Taxonomy" id="357809"/>
    <lineage>
        <taxon>Bacteria</taxon>
        <taxon>Bacillati</taxon>
        <taxon>Bacillota</taxon>
        <taxon>Clostridia</taxon>
        <taxon>Lachnospirales</taxon>
        <taxon>Lachnospiraceae</taxon>
    </lineage>
</organism>
<dbReference type="RefSeq" id="WP_012200209.1">
    <property type="nucleotide sequence ID" value="NC_010001.1"/>
</dbReference>
<dbReference type="STRING" id="357809.Cphy_2189"/>
<feature type="transmembrane region" description="Helical" evidence="2">
    <location>
        <begin position="352"/>
        <end position="373"/>
    </location>
</feature>
<dbReference type="AlphaFoldDB" id="A9KJE3"/>
<feature type="compositionally biased region" description="Polar residues" evidence="1">
    <location>
        <begin position="113"/>
        <end position="127"/>
    </location>
</feature>
<dbReference type="EMBL" id="CP000885">
    <property type="protein sequence ID" value="ABX42555.1"/>
    <property type="molecule type" value="Genomic_DNA"/>
</dbReference>
<reference evidence="4" key="1">
    <citation type="submission" date="2007-11" db="EMBL/GenBank/DDBJ databases">
        <title>Complete genome sequence of Clostridium phytofermentans ISDg.</title>
        <authorList>
            <person name="Leschine S.B."/>
            <person name="Warnick T.A."/>
            <person name="Blanchard J.L."/>
            <person name="Schnell D.J."/>
            <person name="Petit E.L."/>
            <person name="LaTouf W.G."/>
            <person name="Copeland A."/>
            <person name="Lucas S."/>
            <person name="Lapidus A."/>
            <person name="Barry K."/>
            <person name="Glavina del Rio T."/>
            <person name="Dalin E."/>
            <person name="Tice H."/>
            <person name="Pitluck S."/>
            <person name="Kiss H."/>
            <person name="Brettin T."/>
            <person name="Bruce D."/>
            <person name="Detter J.C."/>
            <person name="Han C."/>
            <person name="Kuske C."/>
            <person name="Schmutz J."/>
            <person name="Larimer F."/>
            <person name="Land M."/>
            <person name="Hauser L."/>
            <person name="Kyrpides N."/>
            <person name="Kim E.A."/>
            <person name="Richardson P."/>
        </authorList>
    </citation>
    <scope>NUCLEOTIDE SEQUENCE [LARGE SCALE GENOMIC DNA]</scope>
    <source>
        <strain evidence="4">ATCC 700394 / DSM 18823 / ISDg</strain>
    </source>
</reference>
<dbReference type="HOGENOM" id="CLU_525604_0_0_9"/>
<accession>A9KJE3</accession>
<dbReference type="Gene3D" id="3.40.30.10">
    <property type="entry name" value="Glutaredoxin"/>
    <property type="match status" value="1"/>
</dbReference>
<dbReference type="PROSITE" id="PS51354">
    <property type="entry name" value="GLUTAREDOXIN_2"/>
    <property type="match status" value="1"/>
</dbReference>
<dbReference type="Proteomes" id="UP000000370">
    <property type="component" value="Chromosome"/>
</dbReference>
<evidence type="ECO:0000256" key="2">
    <source>
        <dbReference type="SAM" id="Phobius"/>
    </source>
</evidence>
<dbReference type="OrthoDB" id="9797355at2"/>
<keyword evidence="4" id="KW-1185">Reference proteome</keyword>
<name>A9KJE3_LACP7</name>
<feature type="region of interest" description="Disordered" evidence="1">
    <location>
        <begin position="113"/>
        <end position="150"/>
    </location>
</feature>